<dbReference type="GO" id="GO:0016491">
    <property type="term" value="F:oxidoreductase activity"/>
    <property type="evidence" value="ECO:0007669"/>
    <property type="project" value="InterPro"/>
</dbReference>
<dbReference type="InterPro" id="IPR051312">
    <property type="entry name" value="Diverse_Substr_Oxidored"/>
</dbReference>
<dbReference type="PANTHER" id="PTHR42659">
    <property type="entry name" value="XANTHINE DEHYDROGENASE SUBUNIT C-RELATED"/>
    <property type="match status" value="1"/>
</dbReference>
<keyword evidence="4" id="KW-1185">Reference proteome</keyword>
<protein>
    <submittedName>
        <fullName evidence="3">Molybdopterin dehydrogenase FAD-binding protein</fullName>
    </submittedName>
</protein>
<dbReference type="SUPFAM" id="SSF55447">
    <property type="entry name" value="CO dehydrogenase flavoprotein C-terminal domain-like"/>
    <property type="match status" value="1"/>
</dbReference>
<sequence length="282" mass="29760">MSAVLIPTCLDQALDLLAEHPDALPLAGGTDLLVRLRARDPGSAPPLLSLARIEQLQGVAEHSSFLAIGAATPFARILADPLVERHAPLVAQAARTIGGPAVRNMATIGGNIATASPAGDSLPPLCLHDARIELASPAGRRVLPLDAFLHGPGRTARQQGELITRILLPKAPPFSRERFVKVGRRRAHAISVTSFAGLARLDDEGVIADIRMAWGSVGPTVVRLPGLEAELVGVRVDRAPLGHIHQTVHQGVSPLSDLRASAEYRRLVAANLAVRFVEALGD</sequence>
<dbReference type="InterPro" id="IPR005107">
    <property type="entry name" value="CO_DH_flav_C"/>
</dbReference>
<gene>
    <name evidence="3" type="ordered locus">Despr_3165</name>
</gene>
<dbReference type="SMART" id="SM01092">
    <property type="entry name" value="CO_deh_flav_C"/>
    <property type="match status" value="1"/>
</dbReference>
<dbReference type="Pfam" id="PF00941">
    <property type="entry name" value="FAD_binding_5"/>
    <property type="match status" value="1"/>
</dbReference>
<evidence type="ECO:0000259" key="2">
    <source>
        <dbReference type="PROSITE" id="PS51387"/>
    </source>
</evidence>
<dbReference type="PANTHER" id="PTHR42659:SF9">
    <property type="entry name" value="XANTHINE DEHYDROGENASE FAD-BINDING SUBUNIT XDHB-RELATED"/>
    <property type="match status" value="1"/>
</dbReference>
<evidence type="ECO:0000313" key="4">
    <source>
        <dbReference type="Proteomes" id="UP000006365"/>
    </source>
</evidence>
<dbReference type="SUPFAM" id="SSF56176">
    <property type="entry name" value="FAD-binding/transporter-associated domain-like"/>
    <property type="match status" value="1"/>
</dbReference>
<dbReference type="GO" id="GO:0071949">
    <property type="term" value="F:FAD binding"/>
    <property type="evidence" value="ECO:0007669"/>
    <property type="project" value="InterPro"/>
</dbReference>
<dbReference type="Pfam" id="PF03450">
    <property type="entry name" value="CO_deh_flav_C"/>
    <property type="match status" value="1"/>
</dbReference>
<organism evidence="3 4">
    <name type="scientific">Desulfobulbus propionicus (strain ATCC 33891 / DSM 2032 / VKM B-1956 / 1pr3)</name>
    <dbReference type="NCBI Taxonomy" id="577650"/>
    <lineage>
        <taxon>Bacteria</taxon>
        <taxon>Pseudomonadati</taxon>
        <taxon>Thermodesulfobacteriota</taxon>
        <taxon>Desulfobulbia</taxon>
        <taxon>Desulfobulbales</taxon>
        <taxon>Desulfobulbaceae</taxon>
        <taxon>Desulfobulbus</taxon>
    </lineage>
</organism>
<dbReference type="EMBL" id="CP002364">
    <property type="protein sequence ID" value="ADW19293.1"/>
    <property type="molecule type" value="Genomic_DNA"/>
</dbReference>
<dbReference type="InterPro" id="IPR016167">
    <property type="entry name" value="FAD-bd_PCMH_sub1"/>
</dbReference>
<proteinExistence type="predicted"/>
<dbReference type="KEGG" id="dpr:Despr_3165"/>
<feature type="domain" description="FAD-binding PCMH-type" evidence="2">
    <location>
        <begin position="1"/>
        <end position="173"/>
    </location>
</feature>
<keyword evidence="1" id="KW-0285">Flavoprotein</keyword>
<dbReference type="PROSITE" id="PS51387">
    <property type="entry name" value="FAD_PCMH"/>
    <property type="match status" value="1"/>
</dbReference>
<dbReference type="InterPro" id="IPR002346">
    <property type="entry name" value="Mopterin_DH_FAD-bd"/>
</dbReference>
<keyword evidence="1" id="KW-0274">FAD</keyword>
<dbReference type="Gene3D" id="3.30.43.10">
    <property type="entry name" value="Uridine Diphospho-n-acetylenolpyruvylglucosamine Reductase, domain 2"/>
    <property type="match status" value="1"/>
</dbReference>
<dbReference type="AlphaFoldDB" id="A0A7U3YPR5"/>
<dbReference type="Gene3D" id="3.30.465.10">
    <property type="match status" value="1"/>
</dbReference>
<dbReference type="InterPro" id="IPR016169">
    <property type="entry name" value="FAD-bd_PCMH_sub2"/>
</dbReference>
<evidence type="ECO:0000256" key="1">
    <source>
        <dbReference type="ARBA" id="ARBA00022827"/>
    </source>
</evidence>
<dbReference type="Gene3D" id="3.30.390.50">
    <property type="entry name" value="CO dehydrogenase flavoprotein, C-terminal domain"/>
    <property type="match status" value="1"/>
</dbReference>
<dbReference type="InterPro" id="IPR016166">
    <property type="entry name" value="FAD-bd_PCMH"/>
</dbReference>
<accession>A0A7U3YPR5</accession>
<evidence type="ECO:0000313" key="3">
    <source>
        <dbReference type="EMBL" id="ADW19293.1"/>
    </source>
</evidence>
<dbReference type="InterPro" id="IPR036318">
    <property type="entry name" value="FAD-bd_PCMH-like_sf"/>
</dbReference>
<dbReference type="RefSeq" id="WP_015725817.1">
    <property type="nucleotide sequence ID" value="NC_014972.1"/>
</dbReference>
<reference evidence="3 4" key="1">
    <citation type="journal article" date="2011" name="Stand. Genomic Sci.">
        <title>Complete genome sequence of Desulfobulbus propionicus type strain (1pr3).</title>
        <authorList>
            <person name="Pagani I."/>
            <person name="Lapidus A."/>
            <person name="Nolan M."/>
            <person name="Lucas S."/>
            <person name="Hammon N."/>
            <person name="Deshpande S."/>
            <person name="Cheng J.F."/>
            <person name="Chertkov O."/>
            <person name="Davenport K."/>
            <person name="Tapia R."/>
            <person name="Han C."/>
            <person name="Goodwin L."/>
            <person name="Pitluck S."/>
            <person name="Liolios K."/>
            <person name="Mavromatis K."/>
            <person name="Ivanova N."/>
            <person name="Mikhailova N."/>
            <person name="Pati A."/>
            <person name="Chen A."/>
            <person name="Palaniappan K."/>
            <person name="Land M."/>
            <person name="Hauser L."/>
            <person name="Chang Y.J."/>
            <person name="Jeffries C.D."/>
            <person name="Detter J.C."/>
            <person name="Brambilla E."/>
            <person name="Kannan K.P."/>
            <person name="Djao O.D."/>
            <person name="Rohde M."/>
            <person name="Pukall R."/>
            <person name="Spring S."/>
            <person name="Goker M."/>
            <person name="Sikorski J."/>
            <person name="Woyke T."/>
            <person name="Bristow J."/>
            <person name="Eisen J.A."/>
            <person name="Markowitz V."/>
            <person name="Hugenholtz P."/>
            <person name="Kyrpides N.C."/>
            <person name="Klenk H.P."/>
        </authorList>
    </citation>
    <scope>NUCLEOTIDE SEQUENCE [LARGE SCALE GENOMIC DNA]</scope>
    <source>
        <strain evidence="4">ATCC 33891 / DSM 2032 / 1pr3</strain>
    </source>
</reference>
<dbReference type="InterPro" id="IPR036683">
    <property type="entry name" value="CO_DH_flav_C_dom_sf"/>
</dbReference>
<name>A0A7U3YPR5_DESPD</name>
<dbReference type="Proteomes" id="UP000006365">
    <property type="component" value="Chromosome"/>
</dbReference>